<evidence type="ECO:0000313" key="2">
    <source>
        <dbReference type="EMBL" id="KAH7962236.1"/>
    </source>
</evidence>
<feature type="compositionally biased region" description="Acidic residues" evidence="1">
    <location>
        <begin position="270"/>
        <end position="281"/>
    </location>
</feature>
<feature type="region of interest" description="Disordered" evidence="1">
    <location>
        <begin position="932"/>
        <end position="1020"/>
    </location>
</feature>
<feature type="region of interest" description="Disordered" evidence="1">
    <location>
        <begin position="1047"/>
        <end position="1263"/>
    </location>
</feature>
<feature type="compositionally biased region" description="Basic and acidic residues" evidence="1">
    <location>
        <begin position="303"/>
        <end position="312"/>
    </location>
</feature>
<feature type="compositionally biased region" description="Polar residues" evidence="1">
    <location>
        <begin position="826"/>
        <end position="864"/>
    </location>
</feature>
<feature type="region of interest" description="Disordered" evidence="1">
    <location>
        <begin position="109"/>
        <end position="176"/>
    </location>
</feature>
<feature type="compositionally biased region" description="Polar residues" evidence="1">
    <location>
        <begin position="1222"/>
        <end position="1252"/>
    </location>
</feature>
<feature type="compositionally biased region" description="Polar residues" evidence="1">
    <location>
        <begin position="672"/>
        <end position="683"/>
    </location>
</feature>
<feature type="compositionally biased region" description="Low complexity" evidence="1">
    <location>
        <begin position="416"/>
        <end position="446"/>
    </location>
</feature>
<feature type="region of interest" description="Disordered" evidence="1">
    <location>
        <begin position="1514"/>
        <end position="1712"/>
    </location>
</feature>
<protein>
    <submittedName>
        <fullName evidence="2">Uncharacterized protein</fullName>
    </submittedName>
</protein>
<gene>
    <name evidence="2" type="ORF">HPB52_014952</name>
</gene>
<feature type="compositionally biased region" description="Polar residues" evidence="1">
    <location>
        <begin position="324"/>
        <end position="333"/>
    </location>
</feature>
<accession>A0A9D4T0L4</accession>
<feature type="compositionally biased region" description="Polar residues" evidence="1">
    <location>
        <begin position="290"/>
        <end position="301"/>
    </location>
</feature>
<feature type="compositionally biased region" description="Basic and acidic residues" evidence="1">
    <location>
        <begin position="758"/>
        <end position="773"/>
    </location>
</feature>
<feature type="compositionally biased region" description="Basic and acidic residues" evidence="1">
    <location>
        <begin position="113"/>
        <end position="122"/>
    </location>
</feature>
<dbReference type="Proteomes" id="UP000821837">
    <property type="component" value="Chromosome 3"/>
</dbReference>
<organism evidence="2 3">
    <name type="scientific">Rhipicephalus sanguineus</name>
    <name type="common">Brown dog tick</name>
    <name type="synonym">Ixodes sanguineus</name>
    <dbReference type="NCBI Taxonomy" id="34632"/>
    <lineage>
        <taxon>Eukaryota</taxon>
        <taxon>Metazoa</taxon>
        <taxon>Ecdysozoa</taxon>
        <taxon>Arthropoda</taxon>
        <taxon>Chelicerata</taxon>
        <taxon>Arachnida</taxon>
        <taxon>Acari</taxon>
        <taxon>Parasitiformes</taxon>
        <taxon>Ixodida</taxon>
        <taxon>Ixodoidea</taxon>
        <taxon>Ixodidae</taxon>
        <taxon>Rhipicephalinae</taxon>
        <taxon>Rhipicephalus</taxon>
        <taxon>Rhipicephalus</taxon>
    </lineage>
</organism>
<feature type="compositionally biased region" description="Polar residues" evidence="1">
    <location>
        <begin position="1634"/>
        <end position="1643"/>
    </location>
</feature>
<reference evidence="2" key="2">
    <citation type="submission" date="2021-09" db="EMBL/GenBank/DDBJ databases">
        <authorList>
            <person name="Jia N."/>
            <person name="Wang J."/>
            <person name="Shi W."/>
            <person name="Du L."/>
            <person name="Sun Y."/>
            <person name="Zhan W."/>
            <person name="Jiang J."/>
            <person name="Wang Q."/>
            <person name="Zhang B."/>
            <person name="Ji P."/>
            <person name="Sakyi L.B."/>
            <person name="Cui X."/>
            <person name="Yuan T."/>
            <person name="Jiang B."/>
            <person name="Yang W."/>
            <person name="Lam T.T.-Y."/>
            <person name="Chang Q."/>
            <person name="Ding S."/>
            <person name="Wang X."/>
            <person name="Zhu J."/>
            <person name="Ruan X."/>
            <person name="Zhao L."/>
            <person name="Wei J."/>
            <person name="Que T."/>
            <person name="Du C."/>
            <person name="Cheng J."/>
            <person name="Dai P."/>
            <person name="Han X."/>
            <person name="Huang E."/>
            <person name="Gao Y."/>
            <person name="Liu J."/>
            <person name="Shao H."/>
            <person name="Ye R."/>
            <person name="Li L."/>
            <person name="Wei W."/>
            <person name="Wang X."/>
            <person name="Wang C."/>
            <person name="Huo Q."/>
            <person name="Li W."/>
            <person name="Guo W."/>
            <person name="Chen H."/>
            <person name="Chen S."/>
            <person name="Zhou L."/>
            <person name="Zhou L."/>
            <person name="Ni X."/>
            <person name="Tian J."/>
            <person name="Zhou Y."/>
            <person name="Sheng Y."/>
            <person name="Liu T."/>
            <person name="Pan Y."/>
            <person name="Xia L."/>
            <person name="Li J."/>
            <person name="Zhao F."/>
            <person name="Cao W."/>
        </authorList>
    </citation>
    <scope>NUCLEOTIDE SEQUENCE</scope>
    <source>
        <strain evidence="2">Rsan-2018</strain>
        <tissue evidence="2">Larvae</tissue>
    </source>
</reference>
<feature type="compositionally biased region" description="Low complexity" evidence="1">
    <location>
        <begin position="932"/>
        <end position="942"/>
    </location>
</feature>
<feature type="region of interest" description="Disordered" evidence="1">
    <location>
        <begin position="1"/>
        <end position="66"/>
    </location>
</feature>
<feature type="compositionally biased region" description="Polar residues" evidence="1">
    <location>
        <begin position="983"/>
        <end position="1014"/>
    </location>
</feature>
<name>A0A9D4T0L4_RHISA</name>
<feature type="compositionally biased region" description="Basic and acidic residues" evidence="1">
    <location>
        <begin position="1534"/>
        <end position="1548"/>
    </location>
</feature>
<evidence type="ECO:0000256" key="1">
    <source>
        <dbReference type="SAM" id="MobiDB-lite"/>
    </source>
</evidence>
<feature type="compositionally biased region" description="Low complexity" evidence="1">
    <location>
        <begin position="1348"/>
        <end position="1359"/>
    </location>
</feature>
<feature type="compositionally biased region" description="Basic and acidic residues" evidence="1">
    <location>
        <begin position="398"/>
        <end position="415"/>
    </location>
</feature>
<comment type="caution">
    <text evidence="2">The sequence shown here is derived from an EMBL/GenBank/DDBJ whole genome shotgun (WGS) entry which is preliminary data.</text>
</comment>
<feature type="compositionally biased region" description="Polar residues" evidence="1">
    <location>
        <begin position="1575"/>
        <end position="1591"/>
    </location>
</feature>
<feature type="compositionally biased region" description="Basic and acidic residues" evidence="1">
    <location>
        <begin position="1658"/>
        <end position="1671"/>
    </location>
</feature>
<feature type="compositionally biased region" description="Polar residues" evidence="1">
    <location>
        <begin position="1474"/>
        <end position="1487"/>
    </location>
</feature>
<proteinExistence type="predicted"/>
<feature type="compositionally biased region" description="Basic and acidic residues" evidence="1">
    <location>
        <begin position="53"/>
        <end position="66"/>
    </location>
</feature>
<dbReference type="EMBL" id="JABSTV010001249">
    <property type="protein sequence ID" value="KAH7962236.1"/>
    <property type="molecule type" value="Genomic_DNA"/>
</dbReference>
<keyword evidence="3" id="KW-1185">Reference proteome</keyword>
<feature type="region of interest" description="Disordered" evidence="1">
    <location>
        <begin position="885"/>
        <end position="905"/>
    </location>
</feature>
<feature type="compositionally biased region" description="Basic and acidic residues" evidence="1">
    <location>
        <begin position="15"/>
        <end position="25"/>
    </location>
</feature>
<feature type="compositionally biased region" description="Polar residues" evidence="1">
    <location>
        <begin position="342"/>
        <end position="376"/>
    </location>
</feature>
<feature type="region of interest" description="Disordered" evidence="1">
    <location>
        <begin position="1336"/>
        <end position="1502"/>
    </location>
</feature>
<feature type="region of interest" description="Disordered" evidence="1">
    <location>
        <begin position="212"/>
        <end position="866"/>
    </location>
</feature>
<sequence length="1712" mass="179838">MPKSSSDASHKERKKLGESSREKKAVPHHHKKESGNVKGNHEAAVQCKTSSHGKSDPGGARRSERVRYDTEKVRYVSGGVLKQVLLKVPVLQLYRLDIFATEIRAMARSQLRRNSDSKEKGRNVTPAGTKPTVSAVSGTKPIPVRVTRNNSPPQLKAGLASNKPDKINASKQKSKLQSLKKVEIYDDVSDVPLEEYCDAESSAECVQAETEMGATKNKLCESQHKKRKGTGESKLAQAPHKKHKGEPLETGTAEGNRSQPPHKKLKSETPEDYEDISDTPLDEYGPPEKPSQSATVMNNTEPKVAKARDKTIGSKLGDSASKGGASNSKVSTNKAEKKGPQETRSSVRTSATDVQPSQAKSNLTSTKPINKPSPASASAKDVVEKRAVKRPGTPCKDQGAKKLKSDAGVAKDKVESQASVSRQSNSSPSLTKKSPPTKPTSKSSPPARNAAATCDLKESPATKLKAGATETKEKAKTVASSVQQKTCSKAMGKAEQDKPGKKPVPCGKSISDKPTSSLGTSGNIPASSSMKTAEEVTKVKQSSEGAHESTTSPVTKKVLPGKQKQAPSTKDSSGITASKSSCSGAPTKDLPTAKTVNSATEAKAKQLVNRKTMPTSIPKRSTDAPAAPKGTPGVAKSSGQSVSAKAPLSTAKPFNNTAKVKPANESGKMKTLNESGTAMSANNAGKAKPVNDSAKAKPGTCVSSAVAKQALSSKPAKIPASCVKDTSKMPVTAAAKTLIPSVPKKQISETSPRTVKRPQPDLKTEHLKPDEHSVAVSKKSAVENVNVCGSKEKKPNEIVAPGKDAPKSKPPTCSASGIEVKISRSKLPSSQKLPKRPSSSQIHTAATESLSGASKSKGNEQQGTCEALASEAEQVLKEKKAQLTECTESSVSVHESDKTIQLSSTSEGLCEMETQEHHTSNIAEATAVKVTGQTSSLQSTTTCKGAPETTEVSTERAAPTTDCINKEPPSDIVDTVSEAAPRTTDSQHNDNSYLRKPCTSTVQVPTEAQEQSPTGVPRALDVEAYVDGSTEGMDIDSEVECQDACLNNGPSIYREDGEKQQGANDAAGQPREHIAFDASPDAICPGESTVGTKSHPSGHPYGNASQMAHSVGDTQEEGDNDSSSIITACARQEGLPQAECSTELSTREDAKPFANTEVSPGAASVASLPEQSSAKNVQDDRSAVLPKNASDALVKTVCSEDSDMLLEGSSPSGSSGDMLAGTTHSNSQMPSVVSQGDPQNLDLSKASSQDPGSNCFGPDKQGANTCTLQASRNSFQQIDQKKIALLQEPLCDIKIVREMCGSAPRKVGEENISKSEETTIGDLLKELIEVASSDAKDDPCNTAAMGGSFQESVESKSSSMLPPQDNAAKYLTPGPTCELNDSETSTDICQPSADEVFQWQAEDSPALTEEKEGTHNAASALPQRLHSEDADTKVNPNKSDSLAGCESGDQVQAKKPSIDSPSKTHSGLPLSKPSADTTLSDGSSGDQQQEKALKNGPAEGACGNVDVAASLLRPDAGDENNVGGSVILASKSSSRKEEATLAEQHHSESSLNVGPSCGGTKPSHCSDAPSPGRISPTQTPDNYKTGSTQMDSCLESAEEMENIPESDGIVVSGHDDKILQQSLPKKKKEPKCPGTNTSLSSAKLFSGKKKANQSPMKQQDREKQQLCKDSSKSTSLPVVEAAVANSDKAADSELDDGGSMMKRLPTGHCCRS</sequence>
<feature type="compositionally biased region" description="Polar residues" evidence="1">
    <location>
        <begin position="539"/>
        <end position="554"/>
    </location>
</feature>
<feature type="compositionally biased region" description="Polar residues" evidence="1">
    <location>
        <begin position="512"/>
        <end position="531"/>
    </location>
</feature>
<feature type="compositionally biased region" description="Polar residues" evidence="1">
    <location>
        <begin position="565"/>
        <end position="584"/>
    </location>
</feature>
<reference evidence="2" key="1">
    <citation type="journal article" date="2020" name="Cell">
        <title>Large-Scale Comparative Analyses of Tick Genomes Elucidate Their Genetic Diversity and Vector Capacities.</title>
        <authorList>
            <consortium name="Tick Genome and Microbiome Consortium (TIGMIC)"/>
            <person name="Jia N."/>
            <person name="Wang J."/>
            <person name="Shi W."/>
            <person name="Du L."/>
            <person name="Sun Y."/>
            <person name="Zhan W."/>
            <person name="Jiang J.F."/>
            <person name="Wang Q."/>
            <person name="Zhang B."/>
            <person name="Ji P."/>
            <person name="Bell-Sakyi L."/>
            <person name="Cui X.M."/>
            <person name="Yuan T.T."/>
            <person name="Jiang B.G."/>
            <person name="Yang W.F."/>
            <person name="Lam T.T."/>
            <person name="Chang Q.C."/>
            <person name="Ding S.J."/>
            <person name="Wang X.J."/>
            <person name="Zhu J.G."/>
            <person name="Ruan X.D."/>
            <person name="Zhao L."/>
            <person name="Wei J.T."/>
            <person name="Ye R.Z."/>
            <person name="Que T.C."/>
            <person name="Du C.H."/>
            <person name="Zhou Y.H."/>
            <person name="Cheng J.X."/>
            <person name="Dai P.F."/>
            <person name="Guo W.B."/>
            <person name="Han X.H."/>
            <person name="Huang E.J."/>
            <person name="Li L.F."/>
            <person name="Wei W."/>
            <person name="Gao Y.C."/>
            <person name="Liu J.Z."/>
            <person name="Shao H.Z."/>
            <person name="Wang X."/>
            <person name="Wang C.C."/>
            <person name="Yang T.C."/>
            <person name="Huo Q.B."/>
            <person name="Li W."/>
            <person name="Chen H.Y."/>
            <person name="Chen S.E."/>
            <person name="Zhou L.G."/>
            <person name="Ni X.B."/>
            <person name="Tian J.H."/>
            <person name="Sheng Y."/>
            <person name="Liu T."/>
            <person name="Pan Y.S."/>
            <person name="Xia L.Y."/>
            <person name="Li J."/>
            <person name="Zhao F."/>
            <person name="Cao W.C."/>
        </authorList>
    </citation>
    <scope>NUCLEOTIDE SEQUENCE</scope>
    <source>
        <strain evidence="2">Rsan-2018</strain>
    </source>
</reference>
<evidence type="ECO:0000313" key="3">
    <source>
        <dbReference type="Proteomes" id="UP000821837"/>
    </source>
</evidence>